<feature type="region of interest" description="Disordered" evidence="2">
    <location>
        <begin position="170"/>
        <end position="270"/>
    </location>
</feature>
<feature type="compositionally biased region" description="Low complexity" evidence="2">
    <location>
        <begin position="170"/>
        <end position="207"/>
    </location>
</feature>
<evidence type="ECO:0000256" key="1">
    <source>
        <dbReference type="ARBA" id="ARBA00010646"/>
    </source>
</evidence>
<dbReference type="SUPFAM" id="SSF51445">
    <property type="entry name" value="(Trans)glycosidases"/>
    <property type="match status" value="1"/>
</dbReference>
<feature type="compositionally biased region" description="Low complexity" evidence="2">
    <location>
        <begin position="243"/>
        <end position="253"/>
    </location>
</feature>
<dbReference type="AlphaFoldDB" id="A0A7Y0EZT0"/>
<sequence>MRRHNADACDASLRPSHSTASLKTAITRIAAVGLAVGLTMALPVDSAYAGETVADHTVDAADSSRTSSDGTIHLADQETPAANAMPENPGAELPAQVSADIPDDATVVSEELAVTAEGEVKDIETGTTVTDPAIVGTADTPADPLAKTDGKSFIPVDASAVKDAVAANGGDANATSGDSGAAADSNAGAESNDDATATPDAAAGQDTGNNNDSAGTNGTDSSNADANDSADNSTPDTTDNAEDSASSDGSDAGTTPDATANPSAFRSSSSAQAQPHVYAANFTGNQYGAHWGTYNGTSAFFDVDNALFAQQAKGVIDVSKWQGTIDWAKAKADGVQGAIIRLGFGSGNAIDGQAKRNISECKRLGIPFGVYWFSYAESANAGNWEGEDTVAKLRAAGVRPSDLSFPVFYDLEDWTGSWNGHTAPTNPNTWNGAVNNWYAKLKAAGYNNLSVYSYTSYLKSALKNNNIWSKTRWVASYGARTGFEVSANDRFWQYTSDGHINGISGTVDLNAFGYKTVANSNNSNNSNSNSGNSNSQPTYPVKGAMGEEWARIGGSKSVIGNPIANEVCNWSAGKQNCYQNFERGAISWTPSTGAHYTSGELRKEWANRHYEHGVLGYPTADEERLSDGWWRQHFQHGDIWVKGTTTKYVMLLNLRDSYNAHGGYARLGAPTGNEERLSNGYWRQRCARGDVWTRNGAAEKYVMLLNLRDSYNAHGGFGRLGGPTHDEERLSDGYWRQRCVRGDVWTRNGAAEKYVMLLNLRDSYNAHGGFGRLGGPTHDEERLSDGYWRQRCVRGDVWTRNGAAKKYVMLLALRDEYYRLGGFSKNGGPTSDEWHSGLWYQRCQRHLLQVP</sequence>
<dbReference type="Proteomes" id="UP000543419">
    <property type="component" value="Unassembled WGS sequence"/>
</dbReference>
<name>A0A7Y0EZT0_9BIFI</name>
<dbReference type="InterPro" id="IPR017853">
    <property type="entry name" value="GH"/>
</dbReference>
<evidence type="ECO:0000313" key="3">
    <source>
        <dbReference type="EMBL" id="NMM98426.1"/>
    </source>
</evidence>
<evidence type="ECO:0000313" key="4">
    <source>
        <dbReference type="Proteomes" id="UP000543419"/>
    </source>
</evidence>
<dbReference type="Gene3D" id="3.20.20.80">
    <property type="entry name" value="Glycosidases"/>
    <property type="match status" value="1"/>
</dbReference>
<dbReference type="GO" id="GO:0016998">
    <property type="term" value="P:cell wall macromolecule catabolic process"/>
    <property type="evidence" value="ECO:0007669"/>
    <property type="project" value="InterPro"/>
</dbReference>
<comment type="similarity">
    <text evidence="1">Belongs to the glycosyl hydrolase 25 family.</text>
</comment>
<dbReference type="InterPro" id="IPR013207">
    <property type="entry name" value="LGFP"/>
</dbReference>
<feature type="compositionally biased region" description="Polar residues" evidence="2">
    <location>
        <begin position="208"/>
        <end position="219"/>
    </location>
</feature>
<dbReference type="Pfam" id="PF08310">
    <property type="entry name" value="LGFP"/>
    <property type="match status" value="2"/>
</dbReference>
<gene>
    <name evidence="3" type="ORF">G1C97_1378</name>
</gene>
<dbReference type="GO" id="GO:0016052">
    <property type="term" value="P:carbohydrate catabolic process"/>
    <property type="evidence" value="ECO:0007669"/>
    <property type="project" value="TreeGrafter"/>
</dbReference>
<dbReference type="PANTHER" id="PTHR34135:SF2">
    <property type="entry name" value="LYSOZYME"/>
    <property type="match status" value="1"/>
</dbReference>
<keyword evidence="4" id="KW-1185">Reference proteome</keyword>
<feature type="compositionally biased region" description="Low complexity" evidence="2">
    <location>
        <begin position="220"/>
        <end position="233"/>
    </location>
</feature>
<evidence type="ECO:0000256" key="2">
    <source>
        <dbReference type="SAM" id="MobiDB-lite"/>
    </source>
</evidence>
<dbReference type="InterPro" id="IPR002053">
    <property type="entry name" value="Glyco_hydro_25"/>
</dbReference>
<dbReference type="GO" id="GO:0003796">
    <property type="term" value="F:lysozyme activity"/>
    <property type="evidence" value="ECO:0007669"/>
    <property type="project" value="InterPro"/>
</dbReference>
<dbReference type="GO" id="GO:0009253">
    <property type="term" value="P:peptidoglycan catabolic process"/>
    <property type="evidence" value="ECO:0007669"/>
    <property type="project" value="InterPro"/>
</dbReference>
<proteinExistence type="inferred from homology"/>
<organism evidence="3 4">
    <name type="scientific">Bifidobacterium olomucense</name>
    <dbReference type="NCBI Taxonomy" id="2675324"/>
    <lineage>
        <taxon>Bacteria</taxon>
        <taxon>Bacillati</taxon>
        <taxon>Actinomycetota</taxon>
        <taxon>Actinomycetes</taxon>
        <taxon>Bifidobacteriales</taxon>
        <taxon>Bifidobacteriaceae</taxon>
        <taxon>Bifidobacterium</taxon>
    </lineage>
</organism>
<dbReference type="PANTHER" id="PTHR34135">
    <property type="entry name" value="LYSOZYME"/>
    <property type="match status" value="1"/>
</dbReference>
<comment type="caution">
    <text evidence="3">The sequence shown here is derived from an EMBL/GenBank/DDBJ whole genome shotgun (WGS) entry which is preliminary data.</text>
</comment>
<accession>A0A7Y0EZT0</accession>
<protein>
    <submittedName>
        <fullName evidence="3">1 4-beta-N-acetylmuramidase</fullName>
    </submittedName>
</protein>
<feature type="compositionally biased region" description="Polar residues" evidence="2">
    <location>
        <begin position="256"/>
        <end position="266"/>
    </location>
</feature>
<reference evidence="3 4" key="1">
    <citation type="submission" date="2020-02" db="EMBL/GenBank/DDBJ databases">
        <title>Characterization of phylogenetic diversity of novel bifidobacterial species isolated in Czech ZOOs.</title>
        <authorList>
            <person name="Lugli G.A."/>
            <person name="Vera N.B."/>
            <person name="Ventura M."/>
        </authorList>
    </citation>
    <scope>NUCLEOTIDE SEQUENCE [LARGE SCALE GENOMIC DNA]</scope>
    <source>
        <strain evidence="3 4">DSM 109959</strain>
    </source>
</reference>
<dbReference type="RefSeq" id="WP_169241148.1">
    <property type="nucleotide sequence ID" value="NZ_JAAIIG010000005.1"/>
</dbReference>
<dbReference type="Pfam" id="PF01183">
    <property type="entry name" value="Glyco_hydro_25"/>
    <property type="match status" value="1"/>
</dbReference>
<dbReference type="PROSITE" id="PS51904">
    <property type="entry name" value="GLYCOSYL_HYDROL_F25_2"/>
    <property type="match status" value="1"/>
</dbReference>
<dbReference type="EMBL" id="JAAIIG010000005">
    <property type="protein sequence ID" value="NMM98426.1"/>
    <property type="molecule type" value="Genomic_DNA"/>
</dbReference>